<name>A0A3T1D3A1_9BACL</name>
<keyword evidence="2" id="KW-1185">Reference proteome</keyword>
<dbReference type="OrthoDB" id="9800461at2"/>
<protein>
    <submittedName>
        <fullName evidence="1">Uncharacterized protein</fullName>
    </submittedName>
</protein>
<evidence type="ECO:0000313" key="2">
    <source>
        <dbReference type="Proteomes" id="UP000289856"/>
    </source>
</evidence>
<dbReference type="RefSeq" id="WP_130607206.1">
    <property type="nucleotide sequence ID" value="NZ_AP019400.1"/>
</dbReference>
<sequence>MDEALIKKLKLPKDGKIAIIEPPEGFLELIGITLEDSLLEENQPGAYDYVQLFATSVADVERLALQAIRLVKPDGLLWMNYPKGTSKLKADLNRDRGWSVVSEAGWEGIALVSIDETWSAMRFRPLSAVGRTRVTPAERRAAGTVSPVTLDVPDDLQKALDTNLDAATFFVNLAPSHKKEYIRWIMDAKREETRISRVKKAIEKLGGGLKRPSDK</sequence>
<gene>
    <name evidence="1" type="ORF">KCTCHS21_19760</name>
</gene>
<dbReference type="Proteomes" id="UP000289856">
    <property type="component" value="Chromosome"/>
</dbReference>
<dbReference type="EMBL" id="AP019400">
    <property type="protein sequence ID" value="BBI32577.1"/>
    <property type="molecule type" value="Genomic_DNA"/>
</dbReference>
<organism evidence="1 2">
    <name type="scientific">Cohnella abietis</name>
    <dbReference type="NCBI Taxonomy" id="2507935"/>
    <lineage>
        <taxon>Bacteria</taxon>
        <taxon>Bacillati</taxon>
        <taxon>Bacillota</taxon>
        <taxon>Bacilli</taxon>
        <taxon>Bacillales</taxon>
        <taxon>Paenibacillaceae</taxon>
        <taxon>Cohnella</taxon>
    </lineage>
</organism>
<reference evidence="1 2" key="1">
    <citation type="submission" date="2019-01" db="EMBL/GenBank/DDBJ databases">
        <title>Complete genome sequence of Cohnella hallensis HS21 isolated from Korean fir (Abies koreana) rhizospheric soil.</title>
        <authorList>
            <person name="Jiang L."/>
            <person name="Kang S.W."/>
            <person name="Kim S."/>
            <person name="Jung J."/>
            <person name="Kim C.Y."/>
            <person name="Kim D.H."/>
            <person name="Kim S.W."/>
            <person name="Lee J."/>
        </authorList>
    </citation>
    <scope>NUCLEOTIDE SEQUENCE [LARGE SCALE GENOMIC DNA]</scope>
    <source>
        <strain evidence="1 2">HS21</strain>
    </source>
</reference>
<proteinExistence type="predicted"/>
<accession>A0A3T1D3A1</accession>
<evidence type="ECO:0000313" key="1">
    <source>
        <dbReference type="EMBL" id="BBI32577.1"/>
    </source>
</evidence>
<dbReference type="AlphaFoldDB" id="A0A3T1D3A1"/>
<dbReference type="KEGG" id="cohn:KCTCHS21_19760"/>
<dbReference type="Pfam" id="PF13376">
    <property type="entry name" value="OmdA"/>
    <property type="match status" value="1"/>
</dbReference>